<reference evidence="3" key="1">
    <citation type="journal article" date="2016" name="Nature">
        <title>Genome evolution in the allotetraploid frog Xenopus laevis.</title>
        <authorList>
            <person name="Session A.M."/>
            <person name="Uno Y."/>
            <person name="Kwon T."/>
            <person name="Chapman J.A."/>
            <person name="Toyoda A."/>
            <person name="Takahashi S."/>
            <person name="Fukui A."/>
            <person name="Hikosaka A."/>
            <person name="Suzuki A."/>
            <person name="Kondo M."/>
            <person name="van Heeringen S.J."/>
            <person name="Quigley I."/>
            <person name="Heinz S."/>
            <person name="Ogino H."/>
            <person name="Ochi H."/>
            <person name="Hellsten U."/>
            <person name="Lyons J.B."/>
            <person name="Simakov O."/>
            <person name="Putnam N."/>
            <person name="Stites J."/>
            <person name="Kuroki Y."/>
            <person name="Tanaka T."/>
            <person name="Michiue T."/>
            <person name="Watanabe M."/>
            <person name="Bogdanovic O."/>
            <person name="Lister R."/>
            <person name="Georgiou G."/>
            <person name="Paranjpe S.S."/>
            <person name="van Kruijsbergen I."/>
            <person name="Shu S."/>
            <person name="Carlson J."/>
            <person name="Kinoshita T."/>
            <person name="Ohta Y."/>
            <person name="Mawaribuchi S."/>
            <person name="Jenkins J."/>
            <person name="Grimwood J."/>
            <person name="Schmutz J."/>
            <person name="Mitros T."/>
            <person name="Mozaffari S.V."/>
            <person name="Suzuki Y."/>
            <person name="Haramoto Y."/>
            <person name="Yamamoto T.S."/>
            <person name="Takagi C."/>
            <person name="Heald R."/>
            <person name="Miller K."/>
            <person name="Haudenschild C."/>
            <person name="Kitzman J."/>
            <person name="Nakayama T."/>
            <person name="Izutsu Y."/>
            <person name="Robert J."/>
            <person name="Fortriede J."/>
            <person name="Burns K."/>
            <person name="Lotay V."/>
            <person name="Karimi K."/>
            <person name="Yasuoka Y."/>
            <person name="Dichmann D.S."/>
            <person name="Flajnik M.F."/>
            <person name="Houston D.W."/>
            <person name="Shendure J."/>
            <person name="DuPasquier L."/>
            <person name="Vize P.D."/>
            <person name="Zorn A.M."/>
            <person name="Ito M."/>
            <person name="Marcotte E.M."/>
            <person name="Wallingford J.B."/>
            <person name="Ito Y."/>
            <person name="Asashima M."/>
            <person name="Ueno N."/>
            <person name="Matsuda Y."/>
            <person name="Veenstra G.J."/>
            <person name="Fujiyama A."/>
            <person name="Harland R.M."/>
            <person name="Taira M."/>
            <person name="Rokhsar D.S."/>
        </authorList>
    </citation>
    <scope>NUCLEOTIDE SEQUENCE [LARGE SCALE GENOMIC DNA]</scope>
    <source>
        <strain evidence="3">J</strain>
    </source>
</reference>
<sequence>MRLDLWSRAESKKSSFLLGTKCSTEAICIYWYIVLLWCVAILWAVETFSALKDLLHHSSRSSIVLLITCSSSGGKTGSIYTAMYCTL</sequence>
<organism evidence="2 3">
    <name type="scientific">Xenopus laevis</name>
    <name type="common">African clawed frog</name>
    <dbReference type="NCBI Taxonomy" id="8355"/>
    <lineage>
        <taxon>Eukaryota</taxon>
        <taxon>Metazoa</taxon>
        <taxon>Chordata</taxon>
        <taxon>Craniata</taxon>
        <taxon>Vertebrata</taxon>
        <taxon>Euteleostomi</taxon>
        <taxon>Amphibia</taxon>
        <taxon>Batrachia</taxon>
        <taxon>Anura</taxon>
        <taxon>Pipoidea</taxon>
        <taxon>Pipidae</taxon>
        <taxon>Xenopodinae</taxon>
        <taxon>Xenopus</taxon>
        <taxon>Xenopus</taxon>
    </lineage>
</organism>
<dbReference type="EMBL" id="CM004476">
    <property type="protein sequence ID" value="OCT76376.1"/>
    <property type="molecule type" value="Genomic_DNA"/>
</dbReference>
<name>A0A974CQ77_XENLA</name>
<keyword evidence="1" id="KW-0472">Membrane</keyword>
<keyword evidence="1" id="KW-0812">Transmembrane</keyword>
<dbReference type="AlphaFoldDB" id="A0A974CQ77"/>
<accession>A0A974CQ77</accession>
<gene>
    <name evidence="2" type="ORF">XELAEV_18031576mg</name>
</gene>
<evidence type="ECO:0000313" key="2">
    <source>
        <dbReference type="EMBL" id="OCT76376.1"/>
    </source>
</evidence>
<proteinExistence type="predicted"/>
<feature type="transmembrane region" description="Helical" evidence="1">
    <location>
        <begin position="29"/>
        <end position="51"/>
    </location>
</feature>
<protein>
    <submittedName>
        <fullName evidence="2">Uncharacterized protein</fullName>
    </submittedName>
</protein>
<keyword evidence="1" id="KW-1133">Transmembrane helix</keyword>
<dbReference type="Proteomes" id="UP000694892">
    <property type="component" value="Chromosome 6L"/>
</dbReference>
<evidence type="ECO:0000313" key="3">
    <source>
        <dbReference type="Proteomes" id="UP000694892"/>
    </source>
</evidence>
<evidence type="ECO:0000256" key="1">
    <source>
        <dbReference type="SAM" id="Phobius"/>
    </source>
</evidence>